<reference evidence="4" key="1">
    <citation type="submission" date="2011-07" db="EMBL/GenBank/DDBJ databases">
        <title>Complete genome sequence of Acetobacterium woodii.</title>
        <authorList>
            <person name="Poehlein A."/>
            <person name="Schmidt S."/>
            <person name="Kaster A.-K."/>
            <person name="Goenrich M."/>
            <person name="Vollmers J."/>
            <person name="Thuermer A."/>
            <person name="Gottschalk G."/>
            <person name="Thauer R.K."/>
            <person name="Daniel R."/>
            <person name="Mueller V."/>
        </authorList>
    </citation>
    <scope>NUCLEOTIDE SEQUENCE [LARGE SCALE GENOMIC DNA]</scope>
    <source>
        <strain evidence="4">ATCC 29683 / DSM 1030 / JCM 2381 / KCTC 1655 / WB1</strain>
    </source>
</reference>
<evidence type="ECO:0008006" key="5">
    <source>
        <dbReference type="Google" id="ProtNLM"/>
    </source>
</evidence>
<dbReference type="KEGG" id="awo:Awo_c33260"/>
<dbReference type="Pfam" id="PF08874">
    <property type="entry name" value="DUF1835"/>
    <property type="match status" value="1"/>
</dbReference>
<dbReference type="STRING" id="931626.Awo_c33260"/>
<dbReference type="Proteomes" id="UP000007177">
    <property type="component" value="Chromosome"/>
</dbReference>
<reference evidence="3 4" key="2">
    <citation type="journal article" date="2012" name="PLoS ONE">
        <title>An ancient pathway combining carbon dioxide fixation with the generation and utilization of a sodium ion gradient for ATP synthesis.</title>
        <authorList>
            <person name="Poehlein A."/>
            <person name="Schmidt S."/>
            <person name="Kaster A.K."/>
            <person name="Goenrich M."/>
            <person name="Vollmers J."/>
            <person name="Thurmer A."/>
            <person name="Bertsch J."/>
            <person name="Schuchmann K."/>
            <person name="Voigt B."/>
            <person name="Hecker M."/>
            <person name="Daniel R."/>
            <person name="Thauer R.K."/>
            <person name="Gottschalk G."/>
            <person name="Muller V."/>
        </authorList>
    </citation>
    <scope>NUCLEOTIDE SEQUENCE [LARGE SCALE GENOMIC DNA]</scope>
    <source>
        <strain evidence="4">ATCC 29683 / DSM 1030 / JCM 2381 / KCTC 1655 / WB1</strain>
    </source>
</reference>
<dbReference type="eggNOG" id="ENOG502Z939">
    <property type="taxonomic scope" value="Bacteria"/>
</dbReference>
<feature type="domain" description="DUF1835" evidence="1">
    <location>
        <begin position="59"/>
        <end position="156"/>
    </location>
</feature>
<protein>
    <recommendedName>
        <fullName evidence="5">DUF1835 domain-containing protein</fullName>
    </recommendedName>
</protein>
<keyword evidence="4" id="KW-1185">Reference proteome</keyword>
<gene>
    <name evidence="3" type="ordered locus">Awo_c33260</name>
</gene>
<evidence type="ECO:0000259" key="2">
    <source>
        <dbReference type="Pfam" id="PF12395"/>
    </source>
</evidence>
<dbReference type="HOGENOM" id="CLU_074533_0_0_9"/>
<evidence type="ECO:0000313" key="3">
    <source>
        <dbReference type="EMBL" id="AFA50054.1"/>
    </source>
</evidence>
<dbReference type="Pfam" id="PF12395">
    <property type="entry name" value="DUF3658"/>
    <property type="match status" value="1"/>
</dbReference>
<feature type="domain" description="DUF3658" evidence="2">
    <location>
        <begin position="186"/>
        <end position="286"/>
    </location>
</feature>
<evidence type="ECO:0000259" key="1">
    <source>
        <dbReference type="Pfam" id="PF08874"/>
    </source>
</evidence>
<dbReference type="EMBL" id="CP002987">
    <property type="protein sequence ID" value="AFA50054.1"/>
    <property type="molecule type" value="Genomic_DNA"/>
</dbReference>
<dbReference type="InterPro" id="IPR022123">
    <property type="entry name" value="DUF3658"/>
</dbReference>
<accession>H6LKU5</accession>
<dbReference type="AlphaFoldDB" id="H6LKU5"/>
<sequence length="297" mass="34068">MNRTGGAEMLEVVFNDSAKGSITMAKKQEEDAIRESIENTKEKKSQEQFKGKSWGGNLKDVVCIGFNLDIGDIAHEIDGDERKHTFVQLFGSVDFEQEQLEEFFKYQRDDLDKLISMAKDGIPIRVWKSNTTFSACGYAYLCDVLKDINCKISTVSLSEYEQDLPINKASYADWAEIKPSQFCHFLDREREISLAEKLIQSNRWIDLKKENTVLRTIKNGELISVSEDFYDQLIINNLPDGEFVMARLIGNILGKYPIGIGDGWYALRIKKMIDDKRLEVVGERDTNHPYGKILRKK</sequence>
<evidence type="ECO:0000313" key="4">
    <source>
        <dbReference type="Proteomes" id="UP000007177"/>
    </source>
</evidence>
<name>H6LKU5_ACEWD</name>
<proteinExistence type="predicted"/>
<organism evidence="3 4">
    <name type="scientific">Acetobacterium woodii (strain ATCC 29683 / DSM 1030 / JCM 2381 / KCTC 1655 / WB1)</name>
    <dbReference type="NCBI Taxonomy" id="931626"/>
    <lineage>
        <taxon>Bacteria</taxon>
        <taxon>Bacillati</taxon>
        <taxon>Bacillota</taxon>
        <taxon>Clostridia</taxon>
        <taxon>Eubacteriales</taxon>
        <taxon>Eubacteriaceae</taxon>
        <taxon>Acetobacterium</taxon>
    </lineage>
</organism>
<dbReference type="InterPro" id="IPR014973">
    <property type="entry name" value="DUF1835"/>
</dbReference>